<keyword evidence="3" id="KW-1185">Reference proteome</keyword>
<dbReference type="Gene3D" id="3.30.420.40">
    <property type="match status" value="1"/>
</dbReference>
<proteinExistence type="predicted"/>
<dbReference type="Proteomes" id="UP000078389">
    <property type="component" value="Unassembled WGS sequence"/>
</dbReference>
<dbReference type="InterPro" id="IPR052519">
    <property type="entry name" value="Euk-type_GlcNAc_Kinase"/>
</dbReference>
<feature type="domain" description="ATPase BadF/BadG/BcrA/BcrD type" evidence="1">
    <location>
        <begin position="17"/>
        <end position="213"/>
    </location>
</feature>
<comment type="caution">
    <text evidence="2">The sequence shown here is derived from an EMBL/GenBank/DDBJ whole genome shotgun (WGS) entry which is preliminary data.</text>
</comment>
<gene>
    <name evidence="2" type="ORF">A3840_00415</name>
</gene>
<dbReference type="SUPFAM" id="SSF53067">
    <property type="entry name" value="Actin-like ATPase domain"/>
    <property type="match status" value="1"/>
</dbReference>
<dbReference type="Pfam" id="PF01869">
    <property type="entry name" value="BcrAD_BadFG"/>
    <property type="match status" value="1"/>
</dbReference>
<organism evidence="2 3">
    <name type="scientific">Devosia elaeis</name>
    <dbReference type="NCBI Taxonomy" id="1770058"/>
    <lineage>
        <taxon>Bacteria</taxon>
        <taxon>Pseudomonadati</taxon>
        <taxon>Pseudomonadota</taxon>
        <taxon>Alphaproteobacteria</taxon>
        <taxon>Hyphomicrobiales</taxon>
        <taxon>Devosiaceae</taxon>
        <taxon>Devosia</taxon>
    </lineage>
</organism>
<evidence type="ECO:0000313" key="3">
    <source>
        <dbReference type="Proteomes" id="UP000078389"/>
    </source>
</evidence>
<evidence type="ECO:0000259" key="1">
    <source>
        <dbReference type="Pfam" id="PF01869"/>
    </source>
</evidence>
<dbReference type="InterPro" id="IPR002731">
    <property type="entry name" value="ATPase_BadF"/>
</dbReference>
<dbReference type="STRING" id="1770058.A3840_00415"/>
<evidence type="ECO:0000313" key="2">
    <source>
        <dbReference type="EMBL" id="OAM84341.1"/>
    </source>
</evidence>
<dbReference type="InterPro" id="IPR043129">
    <property type="entry name" value="ATPase_NBD"/>
</dbReference>
<name>A0A178I537_9HYPH</name>
<dbReference type="PANTHER" id="PTHR43190">
    <property type="entry name" value="N-ACETYL-D-GLUCOSAMINE KINASE"/>
    <property type="match status" value="1"/>
</dbReference>
<dbReference type="PANTHER" id="PTHR43190:SF3">
    <property type="entry name" value="N-ACETYL-D-GLUCOSAMINE KINASE"/>
    <property type="match status" value="1"/>
</dbReference>
<dbReference type="EMBL" id="LVVY01000001">
    <property type="protein sequence ID" value="OAM84341.1"/>
    <property type="molecule type" value="Genomic_DNA"/>
</dbReference>
<sequence>MAADLAASGLAPRAVTAGITGYGAMVMADMEALLGSTFGLSGEAIVATDDIVMAYLANYAPGQGHLISAGTGSIGVFIGADQGFVRVGGRGILIDDAGSGSWIALNALDRLYRVVDAEGPVGDDNILARHLFAAIGGSQWQDVRQFVYGGDRGRIGMLAMAVANAATEHDPTALAILRQAGAELARLAAALIARAGPRPIGFVGGVLKLHPLILEGIIEDLPGSQVSLLEADTALAAARLPAHGDPRWKPLLQTRASIG</sequence>
<reference evidence="2 3" key="1">
    <citation type="submission" date="2016-03" db="EMBL/GenBank/DDBJ databases">
        <title>Genome sequencing of Devosia sp. S37.</title>
        <authorList>
            <person name="Mohd Nor M."/>
        </authorList>
    </citation>
    <scope>NUCLEOTIDE SEQUENCE [LARGE SCALE GENOMIC DNA]</scope>
    <source>
        <strain evidence="2 3">S37</strain>
    </source>
</reference>
<protein>
    <recommendedName>
        <fullName evidence="1">ATPase BadF/BadG/BcrA/BcrD type domain-containing protein</fullName>
    </recommendedName>
</protein>
<accession>A0A178I537</accession>
<dbReference type="AlphaFoldDB" id="A0A178I537"/>